<accession>A0AA39QBV1</accession>
<dbReference type="AlphaFoldDB" id="A0AA39QBV1"/>
<feature type="compositionally biased region" description="Polar residues" evidence="1">
    <location>
        <begin position="96"/>
        <end position="105"/>
    </location>
</feature>
<evidence type="ECO:0000256" key="1">
    <source>
        <dbReference type="SAM" id="MobiDB-lite"/>
    </source>
</evidence>
<feature type="region of interest" description="Disordered" evidence="1">
    <location>
        <begin position="168"/>
        <end position="198"/>
    </location>
</feature>
<keyword evidence="3" id="KW-1185">Reference proteome</keyword>
<reference evidence="2" key="1">
    <citation type="submission" date="2023-06" db="EMBL/GenBank/DDBJ databases">
        <authorList>
            <consortium name="Lawrence Berkeley National Laboratory"/>
            <person name="Ahrendt S."/>
            <person name="Sahu N."/>
            <person name="Indic B."/>
            <person name="Wong-Bajracharya J."/>
            <person name="Merenyi Z."/>
            <person name="Ke H.-M."/>
            <person name="Monk M."/>
            <person name="Kocsube S."/>
            <person name="Drula E."/>
            <person name="Lipzen A."/>
            <person name="Balint B."/>
            <person name="Henrissat B."/>
            <person name="Andreopoulos B."/>
            <person name="Martin F.M."/>
            <person name="Harder C.B."/>
            <person name="Rigling D."/>
            <person name="Ford K.L."/>
            <person name="Foster G.D."/>
            <person name="Pangilinan J."/>
            <person name="Papanicolaou A."/>
            <person name="Barry K."/>
            <person name="LaButti K."/>
            <person name="Viragh M."/>
            <person name="Koriabine M."/>
            <person name="Yan M."/>
            <person name="Riley R."/>
            <person name="Champramary S."/>
            <person name="Plett K.L."/>
            <person name="Tsai I.J."/>
            <person name="Slot J."/>
            <person name="Sipos G."/>
            <person name="Plett J."/>
            <person name="Nagy L.G."/>
            <person name="Grigoriev I.V."/>
        </authorList>
    </citation>
    <scope>NUCLEOTIDE SEQUENCE</scope>
    <source>
        <strain evidence="2">HWK02</strain>
    </source>
</reference>
<organism evidence="2 3">
    <name type="scientific">Armillaria luteobubalina</name>
    <dbReference type="NCBI Taxonomy" id="153913"/>
    <lineage>
        <taxon>Eukaryota</taxon>
        <taxon>Fungi</taxon>
        <taxon>Dikarya</taxon>
        <taxon>Basidiomycota</taxon>
        <taxon>Agaricomycotina</taxon>
        <taxon>Agaricomycetes</taxon>
        <taxon>Agaricomycetidae</taxon>
        <taxon>Agaricales</taxon>
        <taxon>Marasmiineae</taxon>
        <taxon>Physalacriaceae</taxon>
        <taxon>Armillaria</taxon>
    </lineage>
</organism>
<name>A0AA39QBV1_9AGAR</name>
<protein>
    <submittedName>
        <fullName evidence="2">Uncharacterized protein</fullName>
    </submittedName>
</protein>
<dbReference type="Proteomes" id="UP001175228">
    <property type="component" value="Unassembled WGS sequence"/>
</dbReference>
<comment type="caution">
    <text evidence="2">The sequence shown here is derived from an EMBL/GenBank/DDBJ whole genome shotgun (WGS) entry which is preliminary data.</text>
</comment>
<dbReference type="EMBL" id="JAUEPU010000011">
    <property type="protein sequence ID" value="KAK0498668.1"/>
    <property type="molecule type" value="Genomic_DNA"/>
</dbReference>
<feature type="non-terminal residue" evidence="2">
    <location>
        <position position="203"/>
    </location>
</feature>
<evidence type="ECO:0000313" key="3">
    <source>
        <dbReference type="Proteomes" id="UP001175228"/>
    </source>
</evidence>
<gene>
    <name evidence="2" type="ORF">EDD18DRAFT_1379776</name>
</gene>
<evidence type="ECO:0000313" key="2">
    <source>
        <dbReference type="EMBL" id="KAK0498668.1"/>
    </source>
</evidence>
<proteinExistence type="predicted"/>
<feature type="region of interest" description="Disordered" evidence="1">
    <location>
        <begin position="94"/>
        <end position="113"/>
    </location>
</feature>
<sequence length="203" mass="22477">ILQTGTPSSSTCILPVHSSLCVSQLLLSSLSRSSRYLRSPAPSKLGMIHMAMSTTRTKTVGARITTTETKAKMTAVETAPGRRCLSTRMISMDGIRQSTPPTSTRKSVRSPLRSNVRACARKTTDVTLARRTLMMRRTTNSSASYSWRSSTSTPGRKTVMMARTAKTTRMERRMARRTTGSTTTLLPGMPTTDTKRDETCYRW</sequence>